<comment type="caution">
    <text evidence="1">The sequence shown here is derived from an EMBL/GenBank/DDBJ whole genome shotgun (WGS) entry which is preliminary data.</text>
</comment>
<reference evidence="1" key="1">
    <citation type="submission" date="2023-10" db="EMBL/GenBank/DDBJ databases">
        <authorList>
            <person name="Hackl T."/>
        </authorList>
    </citation>
    <scope>NUCLEOTIDE SEQUENCE</scope>
</reference>
<protein>
    <submittedName>
        <fullName evidence="1">Uu.00g009760.m01.CDS01</fullName>
    </submittedName>
</protein>
<dbReference type="SUPFAM" id="SSF56112">
    <property type="entry name" value="Protein kinase-like (PK-like)"/>
    <property type="match status" value="1"/>
</dbReference>
<dbReference type="InterPro" id="IPR011009">
    <property type="entry name" value="Kinase-like_dom_sf"/>
</dbReference>
<organism evidence="1 2">
    <name type="scientific">Anthostomella pinea</name>
    <dbReference type="NCBI Taxonomy" id="933095"/>
    <lineage>
        <taxon>Eukaryota</taxon>
        <taxon>Fungi</taxon>
        <taxon>Dikarya</taxon>
        <taxon>Ascomycota</taxon>
        <taxon>Pezizomycotina</taxon>
        <taxon>Sordariomycetes</taxon>
        <taxon>Xylariomycetidae</taxon>
        <taxon>Xylariales</taxon>
        <taxon>Xylariaceae</taxon>
        <taxon>Anthostomella</taxon>
    </lineage>
</organism>
<accession>A0AAI8YMM7</accession>
<dbReference type="EMBL" id="CAUWAG010000020">
    <property type="protein sequence ID" value="CAJ2512857.1"/>
    <property type="molecule type" value="Genomic_DNA"/>
</dbReference>
<dbReference type="AlphaFoldDB" id="A0AAI8YMM7"/>
<keyword evidence="2" id="KW-1185">Reference proteome</keyword>
<proteinExistence type="predicted"/>
<gene>
    <name evidence="1" type="ORF">KHLLAP_LOCUS13325</name>
</gene>
<dbReference type="Proteomes" id="UP001295740">
    <property type="component" value="Unassembled WGS sequence"/>
</dbReference>
<evidence type="ECO:0000313" key="2">
    <source>
        <dbReference type="Proteomes" id="UP001295740"/>
    </source>
</evidence>
<sequence>MEWSMSRQQRKWLMFKAVEIIVALLYGQRETRSLPEFRFKNAEVLAVHGDLHSSMELRVLAHDAITYVNVDEKAMAIYRREGRSHVIDLPSGNWNAATFDVDAHSDEVMFTSFSQTTRSGVNNAWHPYRVDYLDLVKVQSLKNSTEVQQLHQSDFLQVVTHPYFDVPVIMKLTKGSDIAPKFLGHVTEDGRVIGFLLEYLRDAQTLFSVGSGENYDACDAGISRLLEKGIRHGDAHPGNCMIRPDGSAVWLDFELSSLI</sequence>
<evidence type="ECO:0000313" key="1">
    <source>
        <dbReference type="EMBL" id="CAJ2512857.1"/>
    </source>
</evidence>
<name>A0AAI8YMM7_9PEZI</name>